<evidence type="ECO:0000256" key="6">
    <source>
        <dbReference type="ARBA" id="ARBA00023136"/>
    </source>
</evidence>
<keyword evidence="3" id="KW-1003">Cell membrane</keyword>
<dbReference type="InterPro" id="IPR035906">
    <property type="entry name" value="MetI-like_sf"/>
</dbReference>
<dbReference type="SUPFAM" id="SSF161098">
    <property type="entry name" value="MetI-like"/>
    <property type="match status" value="1"/>
</dbReference>
<evidence type="ECO:0000256" key="1">
    <source>
        <dbReference type="ARBA" id="ARBA00004651"/>
    </source>
</evidence>
<keyword evidence="4 7" id="KW-0812">Transmembrane</keyword>
<feature type="transmembrane region" description="Helical" evidence="7">
    <location>
        <begin position="142"/>
        <end position="165"/>
    </location>
</feature>
<reference evidence="10" key="1">
    <citation type="journal article" date="2019" name="Int. J. Syst. Evol. Microbiol.">
        <title>The Global Catalogue of Microorganisms (GCM) 10K type strain sequencing project: providing services to taxonomists for standard genome sequencing and annotation.</title>
        <authorList>
            <consortium name="The Broad Institute Genomics Platform"/>
            <consortium name="The Broad Institute Genome Sequencing Center for Infectious Disease"/>
            <person name="Wu L."/>
            <person name="Ma J."/>
        </authorList>
    </citation>
    <scope>NUCLEOTIDE SEQUENCE [LARGE SCALE GENOMIC DNA]</scope>
    <source>
        <strain evidence="10">JCM 16014</strain>
    </source>
</reference>
<evidence type="ECO:0000256" key="7">
    <source>
        <dbReference type="RuleBase" id="RU363032"/>
    </source>
</evidence>
<dbReference type="InterPro" id="IPR000515">
    <property type="entry name" value="MetI-like"/>
</dbReference>
<dbReference type="RefSeq" id="WP_344671846.1">
    <property type="nucleotide sequence ID" value="NZ_BAAAQN010000094.1"/>
</dbReference>
<comment type="subcellular location">
    <subcellularLocation>
        <location evidence="1 7">Cell membrane</location>
        <topology evidence="1 7">Multi-pass membrane protein</topology>
    </subcellularLocation>
</comment>
<dbReference type="Gene3D" id="1.10.3720.10">
    <property type="entry name" value="MetI-like"/>
    <property type="match status" value="1"/>
</dbReference>
<evidence type="ECO:0000259" key="8">
    <source>
        <dbReference type="PROSITE" id="PS50928"/>
    </source>
</evidence>
<dbReference type="PROSITE" id="PS50928">
    <property type="entry name" value="ABC_TM1"/>
    <property type="match status" value="1"/>
</dbReference>
<feature type="transmembrane region" description="Helical" evidence="7">
    <location>
        <begin position="194"/>
        <end position="212"/>
    </location>
</feature>
<keyword evidence="10" id="KW-1185">Reference proteome</keyword>
<dbReference type="PANTHER" id="PTHR43376:SF1">
    <property type="entry name" value="OLIGOPEPTIDE TRANSPORT SYSTEM PERMEASE PROTEIN"/>
    <property type="match status" value="1"/>
</dbReference>
<proteinExistence type="inferred from homology"/>
<feature type="domain" description="ABC transmembrane type-1" evidence="8">
    <location>
        <begin position="98"/>
        <end position="313"/>
    </location>
</feature>
<comment type="caution">
    <text evidence="9">The sequence shown here is derived from an EMBL/GenBank/DDBJ whole genome shotgun (WGS) entry which is preliminary data.</text>
</comment>
<dbReference type="Proteomes" id="UP001500751">
    <property type="component" value="Unassembled WGS sequence"/>
</dbReference>
<feature type="transmembrane region" description="Helical" evidence="7">
    <location>
        <begin position="249"/>
        <end position="274"/>
    </location>
</feature>
<sequence>MSSPRYLVTKLAAAAVSFAVTLVIGFVLFNLMPADPVRTMTRGRPTSEAELGRLRVQLGLDKPLWERFLDFVNDTLHGRLGYSWQYQQSVASLTMHRLGPTLLLMGTAFAISVALGLWLGVRSGWRAGSLFDRITSATALTLWSVPTFWLGMILLIVFSVGIGPIHGFLPAGGMSDPTLPQTGIEHYADVAKHLVLPALTMVLVVYAQYVTIMRASIIEEIGSPYLLTARAKGLTDAVVRRRHAVPNALLPSVTMIFLHLGGLISGAVAVEAIFSWPGLGELTYEALKIPDLPLLQGTFIVFSASVIIMNLLADLAYRALDPRVRAS</sequence>
<evidence type="ECO:0000256" key="4">
    <source>
        <dbReference type="ARBA" id="ARBA00022692"/>
    </source>
</evidence>
<organism evidence="9 10">
    <name type="scientific">Catenulispora yoronensis</name>
    <dbReference type="NCBI Taxonomy" id="450799"/>
    <lineage>
        <taxon>Bacteria</taxon>
        <taxon>Bacillati</taxon>
        <taxon>Actinomycetota</taxon>
        <taxon>Actinomycetes</taxon>
        <taxon>Catenulisporales</taxon>
        <taxon>Catenulisporaceae</taxon>
        <taxon>Catenulispora</taxon>
    </lineage>
</organism>
<keyword evidence="6 7" id="KW-0472">Membrane</keyword>
<gene>
    <name evidence="9" type="ORF">GCM10009839_89340</name>
</gene>
<name>A0ABP5H3I2_9ACTN</name>
<evidence type="ECO:0000313" key="10">
    <source>
        <dbReference type="Proteomes" id="UP001500751"/>
    </source>
</evidence>
<protein>
    <submittedName>
        <fullName evidence="9">ABC transporter permease</fullName>
    </submittedName>
</protein>
<dbReference type="PANTHER" id="PTHR43376">
    <property type="entry name" value="OLIGOPEPTIDE TRANSPORT SYSTEM PERMEASE PROTEIN"/>
    <property type="match status" value="1"/>
</dbReference>
<comment type="similarity">
    <text evidence="7">Belongs to the binding-protein-dependent transport system permease family.</text>
</comment>
<feature type="transmembrane region" description="Helical" evidence="7">
    <location>
        <begin position="12"/>
        <end position="32"/>
    </location>
</feature>
<dbReference type="EMBL" id="BAAAQN010000094">
    <property type="protein sequence ID" value="GAA2064043.1"/>
    <property type="molecule type" value="Genomic_DNA"/>
</dbReference>
<accession>A0ABP5H3I2</accession>
<dbReference type="Pfam" id="PF00528">
    <property type="entry name" value="BPD_transp_1"/>
    <property type="match status" value="1"/>
</dbReference>
<feature type="transmembrane region" description="Helical" evidence="7">
    <location>
        <begin position="102"/>
        <end position="121"/>
    </location>
</feature>
<evidence type="ECO:0000313" key="9">
    <source>
        <dbReference type="EMBL" id="GAA2064043.1"/>
    </source>
</evidence>
<keyword evidence="2 7" id="KW-0813">Transport</keyword>
<feature type="transmembrane region" description="Helical" evidence="7">
    <location>
        <begin position="294"/>
        <end position="317"/>
    </location>
</feature>
<dbReference type="CDD" id="cd06261">
    <property type="entry name" value="TM_PBP2"/>
    <property type="match status" value="1"/>
</dbReference>
<evidence type="ECO:0000256" key="5">
    <source>
        <dbReference type="ARBA" id="ARBA00022989"/>
    </source>
</evidence>
<evidence type="ECO:0000256" key="2">
    <source>
        <dbReference type="ARBA" id="ARBA00022448"/>
    </source>
</evidence>
<dbReference type="InterPro" id="IPR045621">
    <property type="entry name" value="BPD_transp_1_N"/>
</dbReference>
<keyword evidence="5 7" id="KW-1133">Transmembrane helix</keyword>
<dbReference type="Pfam" id="PF19300">
    <property type="entry name" value="BPD_transp_1_N"/>
    <property type="match status" value="1"/>
</dbReference>
<evidence type="ECO:0000256" key="3">
    <source>
        <dbReference type="ARBA" id="ARBA00022475"/>
    </source>
</evidence>